<evidence type="ECO:0000256" key="4">
    <source>
        <dbReference type="ARBA" id="ARBA00022448"/>
    </source>
</evidence>
<name>A0ABX5BYH8_9FIRM</name>
<evidence type="ECO:0000256" key="10">
    <source>
        <dbReference type="ARBA" id="ARBA00023237"/>
    </source>
</evidence>
<evidence type="ECO:0000256" key="11">
    <source>
        <dbReference type="SAM" id="Coils"/>
    </source>
</evidence>
<evidence type="ECO:0000313" key="16">
    <source>
        <dbReference type="Proteomes" id="UP000238774"/>
    </source>
</evidence>
<feature type="domain" description="Trimeric autotransporter adhesin YadA-like stalk" evidence="13">
    <location>
        <begin position="311"/>
        <end position="347"/>
    </location>
</feature>
<protein>
    <recommendedName>
        <fullName evidence="17">Hemagglutinin</fullName>
    </recommendedName>
</protein>
<evidence type="ECO:0000259" key="14">
    <source>
        <dbReference type="Pfam" id="PF13018"/>
    </source>
</evidence>
<evidence type="ECO:0000259" key="13">
    <source>
        <dbReference type="Pfam" id="PF05662"/>
    </source>
</evidence>
<dbReference type="EMBL" id="PPCX01000008">
    <property type="protein sequence ID" value="PQL12896.1"/>
    <property type="molecule type" value="Genomic_DNA"/>
</dbReference>
<keyword evidence="7" id="KW-0732">Signal</keyword>
<accession>A0ABX5BYH8</accession>
<dbReference type="Pfam" id="PF05662">
    <property type="entry name" value="YadA_stalk"/>
    <property type="match status" value="2"/>
</dbReference>
<reference evidence="15 16" key="1">
    <citation type="submission" date="2018-01" db="EMBL/GenBank/DDBJ databases">
        <title>Draft genome sequences of clinical isolates and type strains of oral Veillonella including Veillonella infantum sp., nov.</title>
        <authorList>
            <person name="Mashima I."/>
            <person name="Liao Y.-C."/>
            <person name="Sabharwal A."/>
            <person name="Haase E.M."/>
            <person name="Nakazawa F."/>
            <person name="Scannapieco F.A."/>
        </authorList>
    </citation>
    <scope>NUCLEOTIDE SEQUENCE [LARGE SCALE GENOMIC DNA]</scope>
    <source>
        <strain evidence="15 16">JCM 15642</strain>
    </source>
</reference>
<keyword evidence="16" id="KW-1185">Reference proteome</keyword>
<dbReference type="InterPro" id="IPR045584">
    <property type="entry name" value="Pilin-like"/>
</dbReference>
<comment type="similarity">
    <text evidence="3">Belongs to the autotransporter-2 (AT-2) (TC 1.B.40) family.</text>
</comment>
<evidence type="ECO:0000256" key="2">
    <source>
        <dbReference type="ARBA" id="ARBA00004442"/>
    </source>
</evidence>
<sequence>MNKIFKVVWSASKQCYVVASELATNTSGKKKIIVATVLAALAMGGSLQAGAETVVTADQVNAINIETNHIKLDSRDIVTKLSSNEFSMIGDDISGIPWKTVLNPGLVAVETSEINTYISRHGFHMSDVDETSETYIEPKGITLGAKDGKILEFNLDKVSVGGNKIENVAEGTADTDAVNVKQLKSYVDSKSNSTPVRIPTISQNGVNTNVLIGANPDGSTNYTVSVNPDLLNMNSAEFGLETEDKRALVNKDKAQFFDGDVNTSISANGTKLENTNNLDTAEYTMDGMQANSNGKLVRFSTHGINAGDQVIAGVKAGVADTDVVNVKQLKDSITQASDAAVAKSAWNLAANGGATETISGGDTVNFVSGNNVEVTRTGKDITVGTKDNVTFTKATVGNVVVDGTANTVTGLANTTWDANNVTANRAATEGQLKEAISNISNLAVDAANVKLGYKADGANAQTTSLKDGLNFKSGDLTTATVGENGEVTYNVKTSTLTIDGKGTVKGEAGVATSDNVAKVINQVVQQNSSDTKELKQAISNVSTESQRVGAHAAAMAALKPIQYDPMEPTQVMAGIGNYRGETAAALGLAHYTNENTMLNVGVSLGGTHNMVNAGVTHKFGSSPEKKNIPDRYKGGPISSIYVMQDELTQMQAKNEAQQAKIDAQQAQLEQQQSEIDSLKAVVNQLLAKA</sequence>
<keyword evidence="10" id="KW-0998">Cell outer membrane</keyword>
<dbReference type="InterPro" id="IPR024973">
    <property type="entry name" value="ESPR"/>
</dbReference>
<gene>
    <name evidence="15" type="ORF">VRHSUH09_04605</name>
</gene>
<dbReference type="Gene3D" id="6.10.250.2040">
    <property type="match status" value="1"/>
</dbReference>
<keyword evidence="11" id="KW-0175">Coiled coil</keyword>
<evidence type="ECO:0000256" key="5">
    <source>
        <dbReference type="ARBA" id="ARBA00022452"/>
    </source>
</evidence>
<dbReference type="Pfam" id="PF03895">
    <property type="entry name" value="YadA_anchor"/>
    <property type="match status" value="1"/>
</dbReference>
<evidence type="ECO:0000256" key="6">
    <source>
        <dbReference type="ARBA" id="ARBA00022692"/>
    </source>
</evidence>
<feature type="coiled-coil region" evidence="11">
    <location>
        <begin position="647"/>
        <end position="688"/>
    </location>
</feature>
<evidence type="ECO:0000259" key="12">
    <source>
        <dbReference type="Pfam" id="PF03895"/>
    </source>
</evidence>
<dbReference type="Proteomes" id="UP000238774">
    <property type="component" value="Unassembled WGS sequence"/>
</dbReference>
<dbReference type="InterPro" id="IPR008635">
    <property type="entry name" value="Coiled_stalk_dom"/>
</dbReference>
<dbReference type="InterPro" id="IPR005594">
    <property type="entry name" value="YadA_C"/>
</dbReference>
<organism evidence="15 16">
    <name type="scientific">Veillonella rogosae JCM 15642</name>
    <dbReference type="NCBI Taxonomy" id="1298595"/>
    <lineage>
        <taxon>Bacteria</taxon>
        <taxon>Bacillati</taxon>
        <taxon>Bacillota</taxon>
        <taxon>Negativicutes</taxon>
        <taxon>Veillonellales</taxon>
        <taxon>Veillonellaceae</taxon>
        <taxon>Veillonella</taxon>
    </lineage>
</organism>
<feature type="domain" description="ESPR" evidence="14">
    <location>
        <begin position="1"/>
        <end position="44"/>
    </location>
</feature>
<keyword evidence="8" id="KW-0653">Protein transport</keyword>
<keyword evidence="5" id="KW-1134">Transmembrane beta strand</keyword>
<comment type="subcellular location">
    <subcellularLocation>
        <location evidence="2">Cell outer membrane</location>
    </subcellularLocation>
    <subcellularLocation>
        <location evidence="1">Cell surface</location>
    </subcellularLocation>
</comment>
<evidence type="ECO:0000313" key="15">
    <source>
        <dbReference type="EMBL" id="PQL12896.1"/>
    </source>
</evidence>
<dbReference type="SUPFAM" id="SSF101967">
    <property type="entry name" value="Adhesin YadA, collagen-binding domain"/>
    <property type="match status" value="2"/>
</dbReference>
<keyword evidence="6" id="KW-0812">Transmembrane</keyword>
<evidence type="ECO:0000256" key="7">
    <source>
        <dbReference type="ARBA" id="ARBA00022729"/>
    </source>
</evidence>
<dbReference type="RefSeq" id="WP_105081520.1">
    <property type="nucleotide sequence ID" value="NZ_PPCX01000008.1"/>
</dbReference>
<evidence type="ECO:0000256" key="8">
    <source>
        <dbReference type="ARBA" id="ARBA00022927"/>
    </source>
</evidence>
<proteinExistence type="inferred from homology"/>
<feature type="domain" description="Trimeric autotransporter adhesin YadA-like stalk" evidence="13">
    <location>
        <begin position="164"/>
        <end position="193"/>
    </location>
</feature>
<dbReference type="Gene3D" id="6.20.50.100">
    <property type="match status" value="1"/>
</dbReference>
<evidence type="ECO:0000256" key="1">
    <source>
        <dbReference type="ARBA" id="ARBA00004241"/>
    </source>
</evidence>
<evidence type="ECO:0000256" key="3">
    <source>
        <dbReference type="ARBA" id="ARBA00005848"/>
    </source>
</evidence>
<keyword evidence="9" id="KW-0472">Membrane</keyword>
<keyword evidence="4" id="KW-0813">Transport</keyword>
<feature type="domain" description="Trimeric autotransporter adhesin YadA-like C-terminal membrane anchor" evidence="12">
    <location>
        <begin position="562"/>
        <end position="618"/>
    </location>
</feature>
<dbReference type="Pfam" id="PF13018">
    <property type="entry name" value="ESPR"/>
    <property type="match status" value="1"/>
</dbReference>
<comment type="caution">
    <text evidence="15">The sequence shown here is derived from an EMBL/GenBank/DDBJ whole genome shotgun (WGS) entry which is preliminary data.</text>
</comment>
<dbReference type="SUPFAM" id="SSF54523">
    <property type="entry name" value="Pili subunits"/>
    <property type="match status" value="1"/>
</dbReference>
<evidence type="ECO:0008006" key="17">
    <source>
        <dbReference type="Google" id="ProtNLM"/>
    </source>
</evidence>
<dbReference type="InterPro" id="IPR011049">
    <property type="entry name" value="Serralysin-like_metalloprot_C"/>
</dbReference>
<dbReference type="Gene3D" id="3.30.1300.30">
    <property type="entry name" value="GSPII I/J protein-like"/>
    <property type="match status" value="1"/>
</dbReference>
<evidence type="ECO:0000256" key="9">
    <source>
        <dbReference type="ARBA" id="ARBA00023136"/>
    </source>
</evidence>